<proteinExistence type="predicted"/>
<reference evidence="1 4" key="1">
    <citation type="submission" date="2014-10" db="EMBL/GenBank/DDBJ databases">
        <title>The Complete Genome Sequence for the Shellfish Pathogen Vibrio coralliilyticus RE98 Isolated from a Shellfish Hatchery.</title>
        <authorList>
            <person name="Richards G.P."/>
            <person name="Bono J.L."/>
            <person name="Watson M.A."/>
            <person name="Needleman D.S."/>
        </authorList>
    </citation>
    <scope>NUCLEOTIDE SEQUENCE [LARGE SCALE GENOMIC DNA]</scope>
    <source>
        <strain evidence="1 4">RE98</strain>
    </source>
</reference>
<evidence type="ECO:0000313" key="5">
    <source>
        <dbReference type="Proteomes" id="UP000576645"/>
    </source>
</evidence>
<protein>
    <submittedName>
        <fullName evidence="2">Uncharacterized protein</fullName>
    </submittedName>
</protein>
<dbReference type="KEGG" id="vcy:IX92_07315"/>
<evidence type="ECO:0000313" key="1">
    <source>
        <dbReference type="EMBL" id="AIW18866.1"/>
    </source>
</evidence>
<organism evidence="2">
    <name type="scientific">Vibrio coralliilyticus</name>
    <dbReference type="NCBI Taxonomy" id="190893"/>
    <lineage>
        <taxon>Bacteria</taxon>
        <taxon>Pseudomonadati</taxon>
        <taxon>Pseudomonadota</taxon>
        <taxon>Gammaproteobacteria</taxon>
        <taxon>Vibrionales</taxon>
        <taxon>Vibrionaceae</taxon>
        <taxon>Vibrio</taxon>
    </lineage>
</organism>
<dbReference type="Proteomes" id="UP000030081">
    <property type="component" value="Chromosome 1"/>
</dbReference>
<dbReference type="RefSeq" id="WP_038159322.1">
    <property type="nucleotide sequence ID" value="NZ_CP009617.1"/>
</dbReference>
<keyword evidence="4" id="KW-1185">Reference proteome</keyword>
<accession>A0A0A0SRW6</accession>
<name>A0A0A0SRW6_9VIBR</name>
<gene>
    <name evidence="3" type="ORF">F0238_11170</name>
    <name evidence="1" type="ORF">IX92_07315</name>
    <name evidence="2" type="ORF">TW71_00570</name>
</gene>
<dbReference type="EMBL" id="VTXP01000005">
    <property type="protein sequence ID" value="NOJ23289.1"/>
    <property type="molecule type" value="Genomic_DNA"/>
</dbReference>
<dbReference type="EMBL" id="CP009617">
    <property type="protein sequence ID" value="AIW18866.1"/>
    <property type="molecule type" value="Genomic_DNA"/>
</dbReference>
<dbReference type="eggNOG" id="ENOG5031PMS">
    <property type="taxonomic scope" value="Bacteria"/>
</dbReference>
<evidence type="ECO:0000313" key="2">
    <source>
        <dbReference type="EMBL" id="KJY77558.1"/>
    </source>
</evidence>
<reference evidence="2" key="2">
    <citation type="journal article" date="2015" name="BMC Genomics">
        <title>Genome mining reveals unlocked bioactive potential of marine Gram-negative bacteria.</title>
        <authorList>
            <person name="Machado H."/>
            <person name="Sonnenschein E.C."/>
            <person name="Melchiorsen J."/>
            <person name="Gram L."/>
        </authorList>
    </citation>
    <scope>NUCLEOTIDE SEQUENCE</scope>
    <source>
        <strain evidence="2">S2052</strain>
    </source>
</reference>
<evidence type="ECO:0000313" key="3">
    <source>
        <dbReference type="EMBL" id="NOJ23289.1"/>
    </source>
</evidence>
<dbReference type="EMBL" id="JXXR01000001">
    <property type="protein sequence ID" value="KJY77558.1"/>
    <property type="molecule type" value="Genomic_DNA"/>
</dbReference>
<dbReference type="Proteomes" id="UP000576645">
    <property type="component" value="Unassembled WGS sequence"/>
</dbReference>
<reference evidence="3 5" key="3">
    <citation type="submission" date="2019-09" db="EMBL/GenBank/DDBJ databases">
        <title>Draft genome sequencing and comparative genomics of hatchery-associated Vibrios.</title>
        <authorList>
            <person name="Kehlet-Delgado H."/>
            <person name="Mueller R.S."/>
        </authorList>
    </citation>
    <scope>NUCLEOTIDE SEQUENCE [LARGE SCALE GENOMIC DNA]</scope>
    <source>
        <strain evidence="3 5">09-121-3</strain>
    </source>
</reference>
<evidence type="ECO:0000313" key="4">
    <source>
        <dbReference type="Proteomes" id="UP000030081"/>
    </source>
</evidence>
<dbReference type="AlphaFoldDB" id="A0A0A0SRW6"/>
<sequence length="129" mass="15100">MIERLIAMGYLDTDSASDDSQWQGQCASRRLRWLQSEHYVTIGMQIEPPQNRLWSTQASLVLAVCEEGWDCSLENRDDEWVLWRCYPNKLDDEALISSIKMQLALSRYLEQELLKPVPASKPRIWRSKL</sequence>